<keyword evidence="2" id="KW-0472">Membrane</keyword>
<feature type="region of interest" description="Disordered" evidence="1">
    <location>
        <begin position="940"/>
        <end position="959"/>
    </location>
</feature>
<organism evidence="4 5">
    <name type="scientific">Amycolatopsis cihanbeyliensis</name>
    <dbReference type="NCBI Taxonomy" id="1128664"/>
    <lineage>
        <taxon>Bacteria</taxon>
        <taxon>Bacillati</taxon>
        <taxon>Actinomycetota</taxon>
        <taxon>Actinomycetes</taxon>
        <taxon>Pseudonocardiales</taxon>
        <taxon>Pseudonocardiaceae</taxon>
        <taxon>Amycolatopsis</taxon>
    </lineage>
</organism>
<dbReference type="SUPFAM" id="SSF49299">
    <property type="entry name" value="PKD domain"/>
    <property type="match status" value="2"/>
</dbReference>
<dbReference type="InterPro" id="IPR035986">
    <property type="entry name" value="PKD_dom_sf"/>
</dbReference>
<name>A0A542CSH6_AMYCI</name>
<keyword evidence="2" id="KW-1133">Transmembrane helix</keyword>
<dbReference type="Gene3D" id="2.130.10.10">
    <property type="entry name" value="YVTN repeat-like/Quinoprotein amine dehydrogenase"/>
    <property type="match status" value="1"/>
</dbReference>
<feature type="domain" description="PKD" evidence="3">
    <location>
        <begin position="417"/>
        <end position="503"/>
    </location>
</feature>
<dbReference type="AlphaFoldDB" id="A0A542CSH6"/>
<feature type="region of interest" description="Disordered" evidence="1">
    <location>
        <begin position="364"/>
        <end position="416"/>
    </location>
</feature>
<proteinExistence type="predicted"/>
<accession>A0A542CSH6</accession>
<keyword evidence="2" id="KW-0812">Transmembrane</keyword>
<gene>
    <name evidence="4" type="ORF">FB471_5881</name>
</gene>
<dbReference type="InterPro" id="IPR006626">
    <property type="entry name" value="PbH1"/>
</dbReference>
<protein>
    <submittedName>
        <fullName evidence="4">PKD domain-containing protein</fullName>
    </submittedName>
</protein>
<dbReference type="Pfam" id="PF00801">
    <property type="entry name" value="PKD"/>
    <property type="match status" value="1"/>
</dbReference>
<dbReference type="InterPro" id="IPR015943">
    <property type="entry name" value="WD40/YVTN_repeat-like_dom_sf"/>
</dbReference>
<dbReference type="SMART" id="SM00089">
    <property type="entry name" value="PKD"/>
    <property type="match status" value="2"/>
</dbReference>
<dbReference type="Gene3D" id="2.160.20.10">
    <property type="entry name" value="Single-stranded right-handed beta-helix, Pectin lyase-like"/>
    <property type="match status" value="1"/>
</dbReference>
<feature type="compositionally biased region" description="Basic and acidic residues" evidence="1">
    <location>
        <begin position="367"/>
        <end position="381"/>
    </location>
</feature>
<dbReference type="InterPro" id="IPR011048">
    <property type="entry name" value="Haem_d1_sf"/>
</dbReference>
<dbReference type="InterPro" id="IPR022409">
    <property type="entry name" value="PKD/Chitinase_dom"/>
</dbReference>
<evidence type="ECO:0000313" key="4">
    <source>
        <dbReference type="EMBL" id="TQI93740.1"/>
    </source>
</evidence>
<dbReference type="InterPro" id="IPR000601">
    <property type="entry name" value="PKD_dom"/>
</dbReference>
<evidence type="ECO:0000256" key="2">
    <source>
        <dbReference type="SAM" id="Phobius"/>
    </source>
</evidence>
<comment type="caution">
    <text evidence="4">The sequence shown here is derived from an EMBL/GenBank/DDBJ whole genome shotgun (WGS) entry which is preliminary data.</text>
</comment>
<dbReference type="InterPro" id="IPR011050">
    <property type="entry name" value="Pectin_lyase_fold/virulence"/>
</dbReference>
<dbReference type="Proteomes" id="UP000320876">
    <property type="component" value="Unassembled WGS sequence"/>
</dbReference>
<sequence>MGLGTRRWRPVGGIVLAIVSVAGLVVVGAKQERQVPQVRLHAGKVWVASAAVGRLTLLDGASAEVAGSATVAAPGNDLRAAQQGATGYAVNHTENSVVRVDGATLRPSRPVAPLPGAGGRLAVFPTPRGLYTLDPRRGLLASTDPATLERNGPTYPMRARIAEGVPVVDTHGRLWAVDERTGDLVWFADGARHARAGAGTPGSRLAMAGDRPALLDPARGTADLLDPRTGAVEWSIPVDLRPGERLAVSDSPEGQRALVALPDRGRLLSCAPAAGSCAAVRLGGGPAELGAPVAVGGHAVVPDFSTGRAWIVDLDTRRVVAHPRLLDRPVRFELLARDGMVFYNDPGSERAGVIGLDGRVRPITKYDPGEVERGTADRQRAEGSPGPVPGDRAGELPAVSGPGGTRPRPDGSAAGTEVSIVVRPDSRGTVGEEFEFAVVADGAATVRAARWTFGAGGGASGTTVRHRWERPGTHPVRVAAELTTGRRAHAAAEVVVDAPDAPPRIDRLLVRPETQLAGQPVRFGAEVTGRATAWAWTVTGPRGRVTGSDGPRFERTFDTPGSYLVHLRVSGPTGTDRRAERFTVTRDRTEVRCGDIIDTATVAVLTEDLTCPGEVALTVAASHVELDLNGHTITTQHAADHARGIVLAGNGRLTDIAVRNGSVTRFRTGLEMTDVAEVTVTDLGVTGPSAQTDRYAITGDRARDVRLSGVTVHGFQPFSFTGGSSAVFTESSLLGTTGKSLANCSTGSSCVIQRSTVNLYSIGCYHGEQEPDSSMVSVRESTVGIGNLGPFCRAASVTNSEISTLGSASAKHTDVVDNVISGNWALDLSFSFNVSGNLFKDSGMRALILFSGEGTITGNTFTGTRGYGMFISPEAVNPIGPVEISRNEFLGNGTPGEDGPGPDGLRVEAVHPDSLITVSDNRTRGNVRYGINAEPGSVVDGGGNVSTGDPAGCRGVRCR</sequence>
<feature type="domain" description="PKD" evidence="3">
    <location>
        <begin position="512"/>
        <end position="574"/>
    </location>
</feature>
<dbReference type="RefSeq" id="WP_170221045.1">
    <property type="nucleotide sequence ID" value="NZ_VFML01000002.1"/>
</dbReference>
<dbReference type="Pfam" id="PF18911">
    <property type="entry name" value="PKD_4"/>
    <property type="match status" value="1"/>
</dbReference>
<reference evidence="4 5" key="1">
    <citation type="submission" date="2019-06" db="EMBL/GenBank/DDBJ databases">
        <title>Sequencing the genomes of 1000 actinobacteria strains.</title>
        <authorList>
            <person name="Klenk H.-P."/>
        </authorList>
    </citation>
    <scope>NUCLEOTIDE SEQUENCE [LARGE SCALE GENOMIC DNA]</scope>
    <source>
        <strain evidence="4 5">DSM 45679</strain>
    </source>
</reference>
<evidence type="ECO:0000259" key="3">
    <source>
        <dbReference type="PROSITE" id="PS50093"/>
    </source>
</evidence>
<feature type="transmembrane region" description="Helical" evidence="2">
    <location>
        <begin position="12"/>
        <end position="29"/>
    </location>
</feature>
<evidence type="ECO:0000313" key="5">
    <source>
        <dbReference type="Proteomes" id="UP000320876"/>
    </source>
</evidence>
<dbReference type="SUPFAM" id="SSF51004">
    <property type="entry name" value="C-terminal (heme d1) domain of cytochrome cd1-nitrite reductase"/>
    <property type="match status" value="1"/>
</dbReference>
<dbReference type="PROSITE" id="PS50093">
    <property type="entry name" value="PKD"/>
    <property type="match status" value="2"/>
</dbReference>
<evidence type="ECO:0000256" key="1">
    <source>
        <dbReference type="SAM" id="MobiDB-lite"/>
    </source>
</evidence>
<keyword evidence="5" id="KW-1185">Reference proteome</keyword>
<dbReference type="InterPro" id="IPR012334">
    <property type="entry name" value="Pectin_lyas_fold"/>
</dbReference>
<dbReference type="SMART" id="SM00710">
    <property type="entry name" value="PbH1"/>
    <property type="match status" value="5"/>
</dbReference>
<dbReference type="EMBL" id="VFML01000002">
    <property type="protein sequence ID" value="TQI93740.1"/>
    <property type="molecule type" value="Genomic_DNA"/>
</dbReference>
<dbReference type="CDD" id="cd00146">
    <property type="entry name" value="PKD"/>
    <property type="match status" value="1"/>
</dbReference>
<dbReference type="SUPFAM" id="SSF51126">
    <property type="entry name" value="Pectin lyase-like"/>
    <property type="match status" value="1"/>
</dbReference>